<reference evidence="1" key="2">
    <citation type="submission" date="2020-09" db="EMBL/GenBank/DDBJ databases">
        <title>Reference genome assembly for Australian Ascochyta lentis isolate Al4.</title>
        <authorList>
            <person name="Lee R.C."/>
            <person name="Farfan-Caceres L.M."/>
            <person name="Debler J.W."/>
            <person name="Williams A.H."/>
            <person name="Henares B.M."/>
        </authorList>
    </citation>
    <scope>NUCLEOTIDE SEQUENCE</scope>
    <source>
        <strain evidence="1">Al4</strain>
    </source>
</reference>
<sequence>MQHGNGCSREGRACQDNGKALFSGSRLVAPFHAALSTAYAQAGMSKKACQDTGPRNLWRRAAPTAPAPAPPRCIAAVTLALCLSPVSVLPWGCVRQLVLDWTAFPAAAATVTAPATAPATATATAPATATAVVAATMRERSCPSSAPSTGPPQSLPPKRPCSPCCVPACSCSTTTNTTTTTTTTPPPRHPAAAIVALQ</sequence>
<dbReference type="Proteomes" id="UP000651452">
    <property type="component" value="Unassembled WGS sequence"/>
</dbReference>
<name>A0A8H7MHJ6_9PLEO</name>
<evidence type="ECO:0000313" key="2">
    <source>
        <dbReference type="Proteomes" id="UP000651452"/>
    </source>
</evidence>
<dbReference type="EMBL" id="RZGK01000015">
    <property type="protein sequence ID" value="KAF9693517.1"/>
    <property type="molecule type" value="Genomic_DNA"/>
</dbReference>
<comment type="caution">
    <text evidence="1">The sequence shown here is derived from an EMBL/GenBank/DDBJ whole genome shotgun (WGS) entry which is preliminary data.</text>
</comment>
<keyword evidence="2" id="KW-1185">Reference proteome</keyword>
<dbReference type="AlphaFoldDB" id="A0A8H7MHJ6"/>
<gene>
    <name evidence="1" type="ORF">EKO04_008341</name>
</gene>
<protein>
    <submittedName>
        <fullName evidence="1">Uncharacterized protein</fullName>
    </submittedName>
</protein>
<proteinExistence type="predicted"/>
<reference evidence="1" key="1">
    <citation type="submission" date="2018-12" db="EMBL/GenBank/DDBJ databases">
        <authorList>
            <person name="Syme R.A."/>
            <person name="Farfan-Caceres L."/>
            <person name="Lichtenzveig J."/>
        </authorList>
    </citation>
    <scope>NUCLEOTIDE SEQUENCE</scope>
    <source>
        <strain evidence="1">Al4</strain>
    </source>
</reference>
<evidence type="ECO:0000313" key="1">
    <source>
        <dbReference type="EMBL" id="KAF9693517.1"/>
    </source>
</evidence>
<organism evidence="1 2">
    <name type="scientific">Ascochyta lentis</name>
    <dbReference type="NCBI Taxonomy" id="205686"/>
    <lineage>
        <taxon>Eukaryota</taxon>
        <taxon>Fungi</taxon>
        <taxon>Dikarya</taxon>
        <taxon>Ascomycota</taxon>
        <taxon>Pezizomycotina</taxon>
        <taxon>Dothideomycetes</taxon>
        <taxon>Pleosporomycetidae</taxon>
        <taxon>Pleosporales</taxon>
        <taxon>Pleosporineae</taxon>
        <taxon>Didymellaceae</taxon>
        <taxon>Ascochyta</taxon>
    </lineage>
</organism>
<accession>A0A8H7MHJ6</accession>